<name>A0A9Q0M9Z2_BLOTA</name>
<dbReference type="GO" id="GO:0000398">
    <property type="term" value="P:mRNA splicing, via spliceosome"/>
    <property type="evidence" value="ECO:0007669"/>
    <property type="project" value="TreeGrafter"/>
</dbReference>
<evidence type="ECO:0000259" key="7">
    <source>
        <dbReference type="PROSITE" id="PS50102"/>
    </source>
</evidence>
<dbReference type="Gene3D" id="3.30.70.330">
    <property type="match status" value="2"/>
</dbReference>
<dbReference type="PROSITE" id="PS50157">
    <property type="entry name" value="ZINC_FINGER_C2H2_2"/>
    <property type="match status" value="1"/>
</dbReference>
<evidence type="ECO:0000256" key="4">
    <source>
        <dbReference type="PROSITE-ProRule" id="PRU00042"/>
    </source>
</evidence>
<evidence type="ECO:0000259" key="9">
    <source>
        <dbReference type="PROSITE" id="PS50174"/>
    </source>
</evidence>
<dbReference type="InterPro" id="IPR041591">
    <property type="entry name" value="OCRE"/>
</dbReference>
<dbReference type="SUPFAM" id="SSF54928">
    <property type="entry name" value="RNA-binding domain, RBD"/>
    <property type="match status" value="1"/>
</dbReference>
<sequence length="805" mass="91037">MGGGFRDSEQWSKDRDRSRDSGDRHKRTNSSHRSSSTSYSNVRRSSDYYHSLESQSGRDESYDSYHDSSSSSYSSNVDHHRQKSYYRNNVEYNNRNKDGNNYRESRDSCRSSHRTSRSRSRSCERDSSNNYRDYEHNSGSSGKYYDRYDDNSGREGRHHYQQQQQPYQPKEKKETPNNTLMIRNLPLHYTDKDVVLILSNEINKYGLFPKDVRLMKHKETGQSRGFAFIEFATVEQAIQLKDLTQCGINNFKRRDECFKCGAGKDGTEKSEMTQHPTNVILLQNLSLHTTEERVLTIIGTLTSMPIKSIRITQDPITQLNVCTLEVHSVYEAVQLYSIITSMEDGFIIDDNQVSIAYGRRFDLQSSAASNFAVSNASKNAAMAALAAAQWKNLDEATTSKGKGKTKRPTMVTVNGIEYQKYDEPDYNSFQFDATSGYYYDSKTGFYYDSNSQYFYNSQTQKYMYYDTTNQIYVTVDSNGQATATATATATTAAASVNEENSTKINGDIVGGIDVNVSKKDEVKIAKKIAKDMEKWAKTLNQKKENAKPTLSLPQTTGDMFQVDSSESIAVDIPKNRNDNNGGLVDNLSPTTSSGLGGVDVLMGNINNSSLTTSTERDPFEIIKAEEEKLTDWKRIACLLCKRQFNSIDQLTKHQQLSGLHKNNLTVLRQTLLNDEQLQHVENVERELGYRDRAKERRNKFGIDITPEYSMKSGDKDMPGSSTPAESPELPISTDNIGNKMLKAMGWTEGSGLGKSNQGISDIIQVERRRGSLGLGNNNATFTRETYKDAVRRTALQRFKEMSDNS</sequence>
<dbReference type="PANTHER" id="PTHR13948">
    <property type="entry name" value="RNA-BINDING PROTEIN"/>
    <property type="match status" value="1"/>
</dbReference>
<proteinExistence type="predicted"/>
<dbReference type="PANTHER" id="PTHR13948:SF3">
    <property type="entry name" value="FI21118P1"/>
    <property type="match status" value="1"/>
</dbReference>
<feature type="compositionally biased region" description="Basic residues" evidence="6">
    <location>
        <begin position="111"/>
        <end position="120"/>
    </location>
</feature>
<dbReference type="AlphaFoldDB" id="A0A9Q0M9Z2"/>
<keyword evidence="4" id="KW-0862">Zinc</keyword>
<dbReference type="CDD" id="cd16162">
    <property type="entry name" value="OCRE_RBM5_like"/>
    <property type="match status" value="1"/>
</dbReference>
<dbReference type="InterPro" id="IPR012677">
    <property type="entry name" value="Nucleotide-bd_a/b_plait_sf"/>
</dbReference>
<comment type="subcellular location">
    <subcellularLocation>
        <location evidence="1">Nucleus</location>
    </subcellularLocation>
</comment>
<dbReference type="Proteomes" id="UP001142055">
    <property type="component" value="Chromosome 1"/>
</dbReference>
<feature type="domain" description="RRM" evidence="7">
    <location>
        <begin position="178"/>
        <end position="265"/>
    </location>
</feature>
<feature type="domain" description="C2H2-type" evidence="8">
    <location>
        <begin position="635"/>
        <end position="665"/>
    </location>
</feature>
<feature type="compositionally biased region" description="Basic and acidic residues" evidence="6">
    <location>
        <begin position="1"/>
        <end position="23"/>
    </location>
</feature>
<evidence type="ECO:0000313" key="11">
    <source>
        <dbReference type="Proteomes" id="UP001142055"/>
    </source>
</evidence>
<dbReference type="OMA" id="CESEHER"/>
<organism evidence="10 11">
    <name type="scientific">Blomia tropicalis</name>
    <name type="common">Mite</name>
    <dbReference type="NCBI Taxonomy" id="40697"/>
    <lineage>
        <taxon>Eukaryota</taxon>
        <taxon>Metazoa</taxon>
        <taxon>Ecdysozoa</taxon>
        <taxon>Arthropoda</taxon>
        <taxon>Chelicerata</taxon>
        <taxon>Arachnida</taxon>
        <taxon>Acari</taxon>
        <taxon>Acariformes</taxon>
        <taxon>Sarcoptiformes</taxon>
        <taxon>Astigmata</taxon>
        <taxon>Glycyphagoidea</taxon>
        <taxon>Echimyopodidae</taxon>
        <taxon>Blomia</taxon>
    </lineage>
</organism>
<keyword evidence="4" id="KW-0863">Zinc-finger</keyword>
<dbReference type="InterPro" id="IPR035979">
    <property type="entry name" value="RBD_domain_sf"/>
</dbReference>
<dbReference type="Pfam" id="PF00076">
    <property type="entry name" value="RRM_1"/>
    <property type="match status" value="1"/>
</dbReference>
<evidence type="ECO:0000256" key="2">
    <source>
        <dbReference type="ARBA" id="ARBA00022884"/>
    </source>
</evidence>
<feature type="compositionally biased region" description="Basic and acidic residues" evidence="6">
    <location>
        <begin position="121"/>
        <end position="136"/>
    </location>
</feature>
<dbReference type="SMART" id="SM00360">
    <property type="entry name" value="RRM"/>
    <property type="match status" value="1"/>
</dbReference>
<evidence type="ECO:0000256" key="3">
    <source>
        <dbReference type="ARBA" id="ARBA00023242"/>
    </source>
</evidence>
<evidence type="ECO:0000256" key="1">
    <source>
        <dbReference type="ARBA" id="ARBA00004123"/>
    </source>
</evidence>
<reference evidence="10" key="1">
    <citation type="submission" date="2022-12" db="EMBL/GenBank/DDBJ databases">
        <title>Genome assemblies of Blomia tropicalis.</title>
        <authorList>
            <person name="Cui Y."/>
        </authorList>
    </citation>
    <scope>NUCLEOTIDE SEQUENCE</scope>
    <source>
        <tissue evidence="10">Adult mites</tissue>
    </source>
</reference>
<protein>
    <recommendedName>
        <fullName evidence="12">RNA-binding protein 10</fullName>
    </recommendedName>
</protein>
<feature type="region of interest" description="Disordered" evidence="6">
    <location>
        <begin position="1"/>
        <end position="177"/>
    </location>
</feature>
<evidence type="ECO:0008006" key="12">
    <source>
        <dbReference type="Google" id="ProtNLM"/>
    </source>
</evidence>
<dbReference type="SMART" id="SM00443">
    <property type="entry name" value="G_patch"/>
    <property type="match status" value="1"/>
</dbReference>
<evidence type="ECO:0000256" key="5">
    <source>
        <dbReference type="PROSITE-ProRule" id="PRU00176"/>
    </source>
</evidence>
<accession>A0A9Q0M9Z2</accession>
<dbReference type="Pfam" id="PF17780">
    <property type="entry name" value="OCRE"/>
    <property type="match status" value="1"/>
</dbReference>
<feature type="compositionally biased region" description="Basic and acidic residues" evidence="6">
    <location>
        <begin position="56"/>
        <end position="66"/>
    </location>
</feature>
<dbReference type="PROSITE" id="PS50174">
    <property type="entry name" value="G_PATCH"/>
    <property type="match status" value="1"/>
</dbReference>
<feature type="compositionally biased region" description="Low complexity" evidence="6">
    <location>
        <begin position="31"/>
        <end position="43"/>
    </location>
</feature>
<dbReference type="GO" id="GO:0008270">
    <property type="term" value="F:zinc ion binding"/>
    <property type="evidence" value="ECO:0007669"/>
    <property type="project" value="UniProtKB-KW"/>
</dbReference>
<keyword evidence="11" id="KW-1185">Reference proteome</keyword>
<dbReference type="InterPro" id="IPR000467">
    <property type="entry name" value="G_patch_dom"/>
</dbReference>
<feature type="compositionally biased region" description="Basic and acidic residues" evidence="6">
    <location>
        <begin position="94"/>
        <end position="110"/>
    </location>
</feature>
<dbReference type="GO" id="GO:0003723">
    <property type="term" value="F:RNA binding"/>
    <property type="evidence" value="ECO:0007669"/>
    <property type="project" value="UniProtKB-UniRule"/>
</dbReference>
<evidence type="ECO:0000259" key="8">
    <source>
        <dbReference type="PROSITE" id="PS50157"/>
    </source>
</evidence>
<comment type="caution">
    <text evidence="10">The sequence shown here is derived from an EMBL/GenBank/DDBJ whole genome shotgun (WGS) entry which is preliminary data.</text>
</comment>
<keyword evidence="4" id="KW-0479">Metal-binding</keyword>
<dbReference type="GO" id="GO:0005634">
    <property type="term" value="C:nucleus"/>
    <property type="evidence" value="ECO:0007669"/>
    <property type="project" value="UniProtKB-SubCell"/>
</dbReference>
<dbReference type="InterPro" id="IPR000504">
    <property type="entry name" value="RRM_dom"/>
</dbReference>
<dbReference type="Pfam" id="PF01585">
    <property type="entry name" value="G-patch"/>
    <property type="match status" value="1"/>
</dbReference>
<dbReference type="PROSITE" id="PS50102">
    <property type="entry name" value="RRM"/>
    <property type="match status" value="1"/>
</dbReference>
<gene>
    <name evidence="10" type="ORF">RDWZM_000229</name>
</gene>
<feature type="domain" description="G-patch" evidence="9">
    <location>
        <begin position="733"/>
        <end position="779"/>
    </location>
</feature>
<feature type="compositionally biased region" description="Low complexity" evidence="6">
    <location>
        <begin position="67"/>
        <end position="76"/>
    </location>
</feature>
<feature type="region of interest" description="Disordered" evidence="6">
    <location>
        <begin position="706"/>
        <end position="732"/>
    </location>
</feature>
<dbReference type="InterPro" id="IPR013087">
    <property type="entry name" value="Znf_C2H2_type"/>
</dbReference>
<keyword evidence="3" id="KW-0539">Nucleus</keyword>
<evidence type="ECO:0000256" key="6">
    <source>
        <dbReference type="SAM" id="MobiDB-lite"/>
    </source>
</evidence>
<feature type="compositionally biased region" description="Basic and acidic residues" evidence="6">
    <location>
        <begin position="144"/>
        <end position="155"/>
    </location>
</feature>
<evidence type="ECO:0000313" key="10">
    <source>
        <dbReference type="EMBL" id="KAJ6221684.1"/>
    </source>
</evidence>
<dbReference type="EMBL" id="JAPWDV010000001">
    <property type="protein sequence ID" value="KAJ6221684.1"/>
    <property type="molecule type" value="Genomic_DNA"/>
</dbReference>
<keyword evidence="2 5" id="KW-0694">RNA-binding</keyword>